<organism evidence="5 6">
    <name type="scientific">Thermoleophilum album</name>
    <dbReference type="NCBI Taxonomy" id="29539"/>
    <lineage>
        <taxon>Bacteria</taxon>
        <taxon>Bacillati</taxon>
        <taxon>Actinomycetota</taxon>
        <taxon>Thermoleophilia</taxon>
        <taxon>Thermoleophilales</taxon>
        <taxon>Thermoleophilaceae</taxon>
        <taxon>Thermoleophilum</taxon>
    </lineage>
</organism>
<evidence type="ECO:0000259" key="3">
    <source>
        <dbReference type="PROSITE" id="PS50883"/>
    </source>
</evidence>
<keyword evidence="2" id="KW-1133">Transmembrane helix</keyword>
<dbReference type="GO" id="GO:0071111">
    <property type="term" value="F:cyclic-guanylate-specific phosphodiesterase activity"/>
    <property type="evidence" value="ECO:0007669"/>
    <property type="project" value="InterPro"/>
</dbReference>
<keyword evidence="6" id="KW-1185">Reference proteome</keyword>
<dbReference type="PROSITE" id="PS50883">
    <property type="entry name" value="EAL"/>
    <property type="match status" value="1"/>
</dbReference>
<dbReference type="PROSITE" id="PS50887">
    <property type="entry name" value="GGDEF"/>
    <property type="match status" value="1"/>
</dbReference>
<dbReference type="InterPro" id="IPR001633">
    <property type="entry name" value="EAL_dom"/>
</dbReference>
<evidence type="ECO:0000313" key="5">
    <source>
        <dbReference type="EMBL" id="SEH15778.1"/>
    </source>
</evidence>
<feature type="transmembrane region" description="Helical" evidence="2">
    <location>
        <begin position="209"/>
        <end position="232"/>
    </location>
</feature>
<accession>A0A1H6FZZ7</accession>
<dbReference type="Proteomes" id="UP000222056">
    <property type="component" value="Unassembled WGS sequence"/>
</dbReference>
<dbReference type="NCBIfam" id="TIGR00254">
    <property type="entry name" value="GGDEF"/>
    <property type="match status" value="1"/>
</dbReference>
<dbReference type="InterPro" id="IPR050706">
    <property type="entry name" value="Cyclic-di-GMP_PDE-like"/>
</dbReference>
<keyword evidence="2" id="KW-0472">Membrane</keyword>
<evidence type="ECO:0000256" key="1">
    <source>
        <dbReference type="SAM" id="MobiDB-lite"/>
    </source>
</evidence>
<dbReference type="InterPro" id="IPR043128">
    <property type="entry name" value="Rev_trsase/Diguanyl_cyclase"/>
</dbReference>
<dbReference type="CDD" id="cd01949">
    <property type="entry name" value="GGDEF"/>
    <property type="match status" value="1"/>
</dbReference>
<dbReference type="Gene3D" id="3.30.70.270">
    <property type="match status" value="1"/>
</dbReference>
<dbReference type="InterPro" id="IPR035919">
    <property type="entry name" value="EAL_sf"/>
</dbReference>
<proteinExistence type="predicted"/>
<dbReference type="InterPro" id="IPR029787">
    <property type="entry name" value="Nucleotide_cyclase"/>
</dbReference>
<sequence length="671" mass="73353">MRTDASTRGAATGPTGAAADGPGEGRSRQPAAKESAPRLTARFTIYVSIAFVFTAGAAVVLAGGWATSRARGQSVEQAHLVAEAVVAPELRGVELTQPLRGKRLARFDRLVRRHALVSGVMRLKLHSPRGLVVYSTRPNDIGGRSEHLESIRKALRRGSDTRVTEITWRGRKYRVIETYVRVRTPDRGAAVLELYRDFGPAVAAERRQLAAYAGTFGAVLFLLYLGTLPILIRAGRRMREQVRAIERHAYYDPLTGLPNRALFRERIETALSEPDRELAVAVVDLARFREVNDTLGHRAGDRLLNGVARSLRMALPARDTVARLGEDEFGVLAHDVKGTDGAARLAARLRAAVAEPQRIGDLELEMDCSIGVALYPDHGADADTLIRCADIAVNASDSAGEVVVYHDTLDDYSPARLTLAAELRKAIQEGALSVLYQPQADIGSGRIRSCEALVRWHHPELGLLTPDKFIPLAERTGLIRDLTTYVIRTALAQCREWRERGIELGVAVNISGQDLLDTELPTRVHQLLAEIGVEPHRLELEITENTVLTDPARARAVLERLTELGVRVAIDDFGSGNSSLGYLKRLPVEILKIDKSFVLGMKQDPDNGVIVRSTIDLGHNLGLRVVAEGVEDESAWNALAELGCDIAQGYLLGKPSPPEAIEQLVRERAVT</sequence>
<dbReference type="PANTHER" id="PTHR33121:SF70">
    <property type="entry name" value="SIGNALING PROTEIN YKOW"/>
    <property type="match status" value="1"/>
</dbReference>
<feature type="domain" description="GGDEF" evidence="4">
    <location>
        <begin position="276"/>
        <end position="407"/>
    </location>
</feature>
<dbReference type="SUPFAM" id="SSF55073">
    <property type="entry name" value="Nucleotide cyclase"/>
    <property type="match status" value="1"/>
</dbReference>
<evidence type="ECO:0000313" key="6">
    <source>
        <dbReference type="Proteomes" id="UP000222056"/>
    </source>
</evidence>
<dbReference type="Pfam" id="PF00563">
    <property type="entry name" value="EAL"/>
    <property type="match status" value="1"/>
</dbReference>
<dbReference type="Pfam" id="PF00990">
    <property type="entry name" value="GGDEF"/>
    <property type="match status" value="1"/>
</dbReference>
<protein>
    <submittedName>
        <fullName evidence="5">Diguanylate cyclase (GGDEF) domain-containing protein</fullName>
    </submittedName>
</protein>
<keyword evidence="2" id="KW-0812">Transmembrane</keyword>
<dbReference type="Gene3D" id="3.20.20.450">
    <property type="entry name" value="EAL domain"/>
    <property type="match status" value="1"/>
</dbReference>
<feature type="region of interest" description="Disordered" evidence="1">
    <location>
        <begin position="1"/>
        <end position="35"/>
    </location>
</feature>
<dbReference type="SMART" id="SM00267">
    <property type="entry name" value="GGDEF"/>
    <property type="match status" value="1"/>
</dbReference>
<dbReference type="STRING" id="29539.SAMN02745716_2062"/>
<dbReference type="SUPFAM" id="SSF141868">
    <property type="entry name" value="EAL domain-like"/>
    <property type="match status" value="1"/>
</dbReference>
<dbReference type="AlphaFoldDB" id="A0A1H6FZZ7"/>
<dbReference type="SMART" id="SM00052">
    <property type="entry name" value="EAL"/>
    <property type="match status" value="1"/>
</dbReference>
<gene>
    <name evidence="5" type="ORF">SAMN02745716_2062</name>
</gene>
<dbReference type="InterPro" id="IPR000160">
    <property type="entry name" value="GGDEF_dom"/>
</dbReference>
<name>A0A1H6FZZ7_THEAL</name>
<dbReference type="CDD" id="cd01948">
    <property type="entry name" value="EAL"/>
    <property type="match status" value="1"/>
</dbReference>
<dbReference type="EMBL" id="FNWJ01000002">
    <property type="protein sequence ID" value="SEH15778.1"/>
    <property type="molecule type" value="Genomic_DNA"/>
</dbReference>
<dbReference type="PANTHER" id="PTHR33121">
    <property type="entry name" value="CYCLIC DI-GMP PHOSPHODIESTERASE PDEF"/>
    <property type="match status" value="1"/>
</dbReference>
<evidence type="ECO:0000256" key="2">
    <source>
        <dbReference type="SAM" id="Phobius"/>
    </source>
</evidence>
<feature type="transmembrane region" description="Helical" evidence="2">
    <location>
        <begin position="43"/>
        <end position="66"/>
    </location>
</feature>
<reference evidence="6" key="1">
    <citation type="submission" date="2016-10" db="EMBL/GenBank/DDBJ databases">
        <authorList>
            <person name="Varghese N."/>
            <person name="Submissions S."/>
        </authorList>
    </citation>
    <scope>NUCLEOTIDE SEQUENCE [LARGE SCALE GENOMIC DNA]</scope>
    <source>
        <strain evidence="6">ATCC 35263</strain>
    </source>
</reference>
<evidence type="ECO:0000259" key="4">
    <source>
        <dbReference type="PROSITE" id="PS50887"/>
    </source>
</evidence>
<feature type="domain" description="EAL" evidence="3">
    <location>
        <begin position="416"/>
        <end position="669"/>
    </location>
</feature>
<feature type="compositionally biased region" description="Low complexity" evidence="1">
    <location>
        <begin position="9"/>
        <end position="21"/>
    </location>
</feature>